<feature type="compositionally biased region" description="Low complexity" evidence="1">
    <location>
        <begin position="31"/>
        <end position="59"/>
    </location>
</feature>
<proteinExistence type="predicted"/>
<reference evidence="3 4" key="1">
    <citation type="submission" date="2019-07" db="EMBL/GenBank/DDBJ databases">
        <title>Whole genome shotgun sequence of Cellulomonas aerilata NBRC 106308.</title>
        <authorList>
            <person name="Hosoyama A."/>
            <person name="Uohara A."/>
            <person name="Ohji S."/>
            <person name="Ichikawa N."/>
        </authorList>
    </citation>
    <scope>NUCLEOTIDE SEQUENCE [LARGE SCALE GENOMIC DNA]</scope>
    <source>
        <strain evidence="3 4">NBRC 106308</strain>
    </source>
</reference>
<accession>A0A512DFN1</accession>
<evidence type="ECO:0000313" key="3">
    <source>
        <dbReference type="EMBL" id="GEO35293.1"/>
    </source>
</evidence>
<dbReference type="RefSeq" id="WP_146906205.1">
    <property type="nucleotide sequence ID" value="NZ_BAAARM010000005.1"/>
</dbReference>
<feature type="region of interest" description="Disordered" evidence="1">
    <location>
        <begin position="31"/>
        <end position="81"/>
    </location>
</feature>
<dbReference type="PROSITE" id="PS51257">
    <property type="entry name" value="PROKAR_LIPOPROTEIN"/>
    <property type="match status" value="1"/>
</dbReference>
<dbReference type="Gene3D" id="2.60.40.420">
    <property type="entry name" value="Cupredoxins - blue copper proteins"/>
    <property type="match status" value="1"/>
</dbReference>
<comment type="caution">
    <text evidence="3">The sequence shown here is derived from an EMBL/GenBank/DDBJ whole genome shotgun (WGS) entry which is preliminary data.</text>
</comment>
<dbReference type="Proteomes" id="UP000321181">
    <property type="component" value="Unassembled WGS sequence"/>
</dbReference>
<name>A0A512DFN1_9CELL</name>
<dbReference type="AlphaFoldDB" id="A0A512DFN1"/>
<evidence type="ECO:0000256" key="2">
    <source>
        <dbReference type="SAM" id="SignalP"/>
    </source>
</evidence>
<feature type="chain" id="PRO_5022026837" description="Blue (type 1) copper domain-containing protein" evidence="2">
    <location>
        <begin position="27"/>
        <end position="169"/>
    </location>
</feature>
<keyword evidence="2" id="KW-0732">Signal</keyword>
<dbReference type="EMBL" id="BJYY01000018">
    <property type="protein sequence ID" value="GEO35293.1"/>
    <property type="molecule type" value="Genomic_DNA"/>
</dbReference>
<protein>
    <recommendedName>
        <fullName evidence="5">Blue (type 1) copper domain-containing protein</fullName>
    </recommendedName>
</protein>
<dbReference type="InterPro" id="IPR008972">
    <property type="entry name" value="Cupredoxin"/>
</dbReference>
<keyword evidence="4" id="KW-1185">Reference proteome</keyword>
<dbReference type="OrthoDB" id="574459at2"/>
<gene>
    <name evidence="3" type="ORF">CAE01nite_30180</name>
</gene>
<evidence type="ECO:0008006" key="5">
    <source>
        <dbReference type="Google" id="ProtNLM"/>
    </source>
</evidence>
<sequence>MLIKRRVLGAAIASLALFTAACSGSAEDTAESVAGEASEAAGEASEAAGDAAGEASEAAEPTEEATEAAGGASTVLTAMVGTEEDPEAFVITLTDESGAEVTELPAGDYTIQVTDPAETHNFHLTGGSVDETTSVPELEETTWEVTLEPGEYTFKCDPHPPMTGSFTVV</sequence>
<feature type="signal peptide" evidence="2">
    <location>
        <begin position="1"/>
        <end position="26"/>
    </location>
</feature>
<dbReference type="SUPFAM" id="SSF49503">
    <property type="entry name" value="Cupredoxins"/>
    <property type="match status" value="1"/>
</dbReference>
<evidence type="ECO:0000256" key="1">
    <source>
        <dbReference type="SAM" id="MobiDB-lite"/>
    </source>
</evidence>
<organism evidence="3 4">
    <name type="scientific">Cellulomonas aerilata</name>
    <dbReference type="NCBI Taxonomy" id="515326"/>
    <lineage>
        <taxon>Bacteria</taxon>
        <taxon>Bacillati</taxon>
        <taxon>Actinomycetota</taxon>
        <taxon>Actinomycetes</taxon>
        <taxon>Micrococcales</taxon>
        <taxon>Cellulomonadaceae</taxon>
        <taxon>Cellulomonas</taxon>
    </lineage>
</organism>
<evidence type="ECO:0000313" key="4">
    <source>
        <dbReference type="Proteomes" id="UP000321181"/>
    </source>
</evidence>